<sequence>DSLALVQGVVTVSDQYGGPAYIQDDSAGIAVYASDFHNTVNVGDKVTLRGELTVYRGLLEITSTSMGFFVHDTGNVVTPKLTTLEALQDSSVAEAHEGMLLHTRMLTWADTSPAGLDSNWASGAGGFTIKASHGQSSSFDVRVDNTTDINQLADAPDGIFDLVGVMGQYHSTNPYGGYQLLPRTVDDIHLHAEYHGTVTNVSTGTALSGVMVTSDLRSDTTGANGGYVTASGLEGTSLAFSKDGYTPATFSINASGAGFTLMDVGLYPSPDSVVYVNGLETSSDSGYVDTSASAAGTQWAVVRSLQTSMYVSYNNYLDTLIQPASGSFMLALNDADTTNGDTGYVNNSYSIWHAPGVVDLNLLTGYSQKTLSMDIWVGTESCCDDVRAMVKSAADTTDTWMILGEKSGSTGGWVDWNLDLAPIDTMSDAQFALLFDSDYSIVRGLGVLVDNIQVHGRDVWVAMGPSNLSATNFEDDVVNLSWSAPGTGGSVGYQFIDIHDVLETPSSPMEDPKFNTNPEPYFRTVEIAPSNMNMASSRSLAHYNVFRKAEGSTSFTLYDSSSASTSYADAGVTNYMQYHYYVTAVYNEGESGSSNTAMGVPGVVVEAVLPFHEDFHAMNGALPGDWSSEGADVFDWSTGDAEDASGATFTFPYHGEFAYINNDSSTSANPSSPATLVTPFFRHENVVQAAYLKFETFVLKTSTYNGSFDVMVRNSYGPWTTVESLSSATDGWETVMIDVSDHVVGNNYVQVGFRYHEGYYLYRSGWGIDNVKIGLEPGPDNLMTHGSPGAIQLNWGMPLSSVQDPGGSPVGFDENNRPIYLSAPDCEVCEPVDANRIPEVLFGASFDYDEPNQFVEYDAVLDTTTALGPDEPTNWDKAYTDANSSGSFDAGDPGWLRFNWSPSLYNFNQWVISDTFDASGYATTILMFDEYLDDFSGGGDTVAAHVSNDGGVTWTTVWEMADSSWYAPSGPEGYWSRHVIPIGAGTAQMKVAFSMRGASSFNIDYFHVDNIFVLDEVPQDHYDVFNVYRDGEMLVEDHEYTSFTDVGVSYGEEHCYRVQAKHVPYPDGMT</sequence>
<dbReference type="InterPro" id="IPR008969">
    <property type="entry name" value="CarboxyPept-like_regulatory"/>
</dbReference>
<feature type="non-terminal residue" evidence="2">
    <location>
        <position position="1"/>
    </location>
</feature>
<name>A0A381WUF2_9ZZZZ</name>
<dbReference type="SUPFAM" id="SSF49265">
    <property type="entry name" value="Fibronectin type III"/>
    <property type="match status" value="1"/>
</dbReference>
<dbReference type="EMBL" id="UINC01012861">
    <property type="protein sequence ID" value="SVA55911.1"/>
    <property type="molecule type" value="Genomic_DNA"/>
</dbReference>
<proteinExistence type="predicted"/>
<dbReference type="SUPFAM" id="SSF49899">
    <property type="entry name" value="Concanavalin A-like lectins/glucanases"/>
    <property type="match status" value="1"/>
</dbReference>
<feature type="non-terminal residue" evidence="2">
    <location>
        <position position="1070"/>
    </location>
</feature>
<dbReference type="InterPro" id="IPR036116">
    <property type="entry name" value="FN3_sf"/>
</dbReference>
<dbReference type="Gene3D" id="2.60.120.260">
    <property type="entry name" value="Galactose-binding domain-like"/>
    <property type="match status" value="1"/>
</dbReference>
<accession>A0A381WUF2</accession>
<gene>
    <name evidence="2" type="ORF">METZ01_LOCUS108765</name>
</gene>
<reference evidence="2" key="1">
    <citation type="submission" date="2018-05" db="EMBL/GenBank/DDBJ databases">
        <authorList>
            <person name="Lanie J.A."/>
            <person name="Ng W.-L."/>
            <person name="Kazmierczak K.M."/>
            <person name="Andrzejewski T.M."/>
            <person name="Davidsen T.M."/>
            <person name="Wayne K.J."/>
            <person name="Tettelin H."/>
            <person name="Glass J.I."/>
            <person name="Rusch D."/>
            <person name="Podicherti R."/>
            <person name="Tsui H.-C.T."/>
            <person name="Winkler M.E."/>
        </authorList>
    </citation>
    <scope>NUCLEOTIDE SEQUENCE</scope>
</reference>
<dbReference type="SUPFAM" id="SSF49464">
    <property type="entry name" value="Carboxypeptidase regulatory domain-like"/>
    <property type="match status" value="1"/>
</dbReference>
<dbReference type="Gene3D" id="2.60.40.10">
    <property type="entry name" value="Immunoglobulins"/>
    <property type="match status" value="1"/>
</dbReference>
<dbReference type="CDD" id="cd04486">
    <property type="entry name" value="YhcR_OBF_like"/>
    <property type="match status" value="1"/>
</dbReference>
<dbReference type="InterPro" id="IPR013320">
    <property type="entry name" value="ConA-like_dom_sf"/>
</dbReference>
<organism evidence="2">
    <name type="scientific">marine metagenome</name>
    <dbReference type="NCBI Taxonomy" id="408172"/>
    <lineage>
        <taxon>unclassified sequences</taxon>
        <taxon>metagenomes</taxon>
        <taxon>ecological metagenomes</taxon>
    </lineage>
</organism>
<dbReference type="SMART" id="SM00060">
    <property type="entry name" value="FN3"/>
    <property type="match status" value="1"/>
</dbReference>
<evidence type="ECO:0000313" key="2">
    <source>
        <dbReference type="EMBL" id="SVA55911.1"/>
    </source>
</evidence>
<protein>
    <recommendedName>
        <fullName evidence="1">Fibronectin type-III domain-containing protein</fullName>
    </recommendedName>
</protein>
<dbReference type="InterPro" id="IPR013783">
    <property type="entry name" value="Ig-like_fold"/>
</dbReference>
<feature type="domain" description="Fibronectin type-III" evidence="1">
    <location>
        <begin position="462"/>
        <end position="591"/>
    </location>
</feature>
<dbReference type="AlphaFoldDB" id="A0A381WUF2"/>
<evidence type="ECO:0000259" key="1">
    <source>
        <dbReference type="SMART" id="SM00060"/>
    </source>
</evidence>
<dbReference type="InterPro" id="IPR003961">
    <property type="entry name" value="FN3_dom"/>
</dbReference>